<dbReference type="InterPro" id="IPR020476">
    <property type="entry name" value="Nudix_hydrolase"/>
</dbReference>
<evidence type="ECO:0000256" key="4">
    <source>
        <dbReference type="RuleBase" id="RU003476"/>
    </source>
</evidence>
<evidence type="ECO:0000259" key="5">
    <source>
        <dbReference type="PROSITE" id="PS51462"/>
    </source>
</evidence>
<dbReference type="PANTHER" id="PTHR43046">
    <property type="entry name" value="GDP-MANNOSE MANNOSYL HYDROLASE"/>
    <property type="match status" value="1"/>
</dbReference>
<name>A0ABV2U8J9_9ACTN</name>
<dbReference type="PROSITE" id="PS51462">
    <property type="entry name" value="NUDIX"/>
    <property type="match status" value="1"/>
</dbReference>
<evidence type="ECO:0000313" key="6">
    <source>
        <dbReference type="EMBL" id="MET8434171.1"/>
    </source>
</evidence>
<dbReference type="InterPro" id="IPR015797">
    <property type="entry name" value="NUDIX_hydrolase-like_dom_sf"/>
</dbReference>
<evidence type="ECO:0000256" key="3">
    <source>
        <dbReference type="ARBA" id="ARBA00022801"/>
    </source>
</evidence>
<reference evidence="6 7" key="1">
    <citation type="submission" date="2024-06" db="EMBL/GenBank/DDBJ databases">
        <title>The Natural Products Discovery Center: Release of the First 8490 Sequenced Strains for Exploring Actinobacteria Biosynthetic Diversity.</title>
        <authorList>
            <person name="Kalkreuter E."/>
            <person name="Kautsar S.A."/>
            <person name="Yang D."/>
            <person name="Bader C.D."/>
            <person name="Teijaro C.N."/>
            <person name="Fluegel L."/>
            <person name="Davis C.M."/>
            <person name="Simpson J.R."/>
            <person name="Lauterbach L."/>
            <person name="Steele A.D."/>
            <person name="Gui C."/>
            <person name="Meng S."/>
            <person name="Li G."/>
            <person name="Viehrig K."/>
            <person name="Ye F."/>
            <person name="Su P."/>
            <person name="Kiefer A.F."/>
            <person name="Nichols A."/>
            <person name="Cepeda A.J."/>
            <person name="Yan W."/>
            <person name="Fan B."/>
            <person name="Jiang Y."/>
            <person name="Adhikari A."/>
            <person name="Zheng C.-J."/>
            <person name="Schuster L."/>
            <person name="Cowan T.M."/>
            <person name="Smanski M.J."/>
            <person name="Chevrette M.G."/>
            <person name="De Carvalho L.P.S."/>
            <person name="Shen B."/>
        </authorList>
    </citation>
    <scope>NUCLEOTIDE SEQUENCE [LARGE SCALE GENOMIC DNA]</scope>
    <source>
        <strain evidence="6 7">NPDC005137</strain>
    </source>
</reference>
<protein>
    <submittedName>
        <fullName evidence="6">NUDIX domain-containing protein</fullName>
    </submittedName>
</protein>
<accession>A0ABV2U8J9</accession>
<dbReference type="Proteomes" id="UP001550044">
    <property type="component" value="Unassembled WGS sequence"/>
</dbReference>
<evidence type="ECO:0000313" key="7">
    <source>
        <dbReference type="Proteomes" id="UP001550044"/>
    </source>
</evidence>
<dbReference type="InterPro" id="IPR020084">
    <property type="entry name" value="NUDIX_hydrolase_CS"/>
</dbReference>
<dbReference type="Gene3D" id="3.90.79.10">
    <property type="entry name" value="Nucleoside Triphosphate Pyrophosphohydrolase"/>
    <property type="match status" value="1"/>
</dbReference>
<gene>
    <name evidence="6" type="ORF">ABZV61_15480</name>
</gene>
<feature type="domain" description="Nudix hydrolase" evidence="5">
    <location>
        <begin position="101"/>
        <end position="226"/>
    </location>
</feature>
<dbReference type="EMBL" id="JBEXIP010000010">
    <property type="protein sequence ID" value="MET8434171.1"/>
    <property type="molecule type" value="Genomic_DNA"/>
</dbReference>
<comment type="cofactor">
    <cofactor evidence="1">
        <name>Mg(2+)</name>
        <dbReference type="ChEBI" id="CHEBI:18420"/>
    </cofactor>
</comment>
<keyword evidence="3 4" id="KW-0378">Hydrolase</keyword>
<proteinExistence type="inferred from homology"/>
<evidence type="ECO:0000256" key="2">
    <source>
        <dbReference type="ARBA" id="ARBA00005582"/>
    </source>
</evidence>
<dbReference type="RefSeq" id="WP_356669065.1">
    <property type="nucleotide sequence ID" value="NZ_JBEXEF010000002.1"/>
</dbReference>
<dbReference type="PANTHER" id="PTHR43046:SF16">
    <property type="entry name" value="ADP-RIBOSE PYROPHOSPHATASE YJHB-RELATED"/>
    <property type="match status" value="1"/>
</dbReference>
<dbReference type="Pfam" id="PF00293">
    <property type="entry name" value="NUDIX"/>
    <property type="match status" value="1"/>
</dbReference>
<comment type="caution">
    <text evidence="6">The sequence shown here is derived from an EMBL/GenBank/DDBJ whole genome shotgun (WGS) entry which is preliminary data.</text>
</comment>
<sequence>MTDEPRTAGVRFDDNRLVLEQYRDDSGIYYSFPGVGLSSAPGSFRADGRTAGGTSAALSLTEALHARIRPVGTAENVLRAWSQGAPPQDTAALDDPTTAEPTRVRGGAIVIRDRRMLLIHFPGDDGCHYEIPGGGVEADETPEVAAVRELREETGLHGTVVREVARIWRGGTRGHYFTMEADGEVGAPETLDNYGGAPAWVPVSELPTTPLWPRRLSWRIAHWHSAGWPASPAELADSVWDLDAACGW</sequence>
<dbReference type="PROSITE" id="PS00893">
    <property type="entry name" value="NUDIX_BOX"/>
    <property type="match status" value="1"/>
</dbReference>
<dbReference type="PRINTS" id="PR00502">
    <property type="entry name" value="NUDIXFAMILY"/>
</dbReference>
<evidence type="ECO:0000256" key="1">
    <source>
        <dbReference type="ARBA" id="ARBA00001946"/>
    </source>
</evidence>
<organism evidence="6 7">
    <name type="scientific">Streptomyces sp. 900116325</name>
    <dbReference type="NCBI Taxonomy" id="3154295"/>
    <lineage>
        <taxon>Bacteria</taxon>
        <taxon>Bacillati</taxon>
        <taxon>Actinomycetota</taxon>
        <taxon>Actinomycetes</taxon>
        <taxon>Kitasatosporales</taxon>
        <taxon>Streptomycetaceae</taxon>
        <taxon>Streptomyces</taxon>
    </lineage>
</organism>
<dbReference type="InterPro" id="IPR000086">
    <property type="entry name" value="NUDIX_hydrolase_dom"/>
</dbReference>
<comment type="similarity">
    <text evidence="2 4">Belongs to the Nudix hydrolase family.</text>
</comment>
<keyword evidence="7" id="KW-1185">Reference proteome</keyword>
<dbReference type="SUPFAM" id="SSF55811">
    <property type="entry name" value="Nudix"/>
    <property type="match status" value="1"/>
</dbReference>